<evidence type="ECO:0000313" key="18">
    <source>
        <dbReference type="Proteomes" id="UP000837857"/>
    </source>
</evidence>
<keyword evidence="9 14" id="KW-0256">Endoplasmic reticulum</keyword>
<evidence type="ECO:0000256" key="9">
    <source>
        <dbReference type="ARBA" id="ARBA00022824"/>
    </source>
</evidence>
<dbReference type="Gene3D" id="3.40.50.2000">
    <property type="entry name" value="Glycogen Phosphorylase B"/>
    <property type="match status" value="1"/>
</dbReference>
<evidence type="ECO:0000256" key="7">
    <source>
        <dbReference type="ARBA" id="ARBA00022679"/>
    </source>
</evidence>
<feature type="non-terminal residue" evidence="17">
    <location>
        <position position="454"/>
    </location>
</feature>
<gene>
    <name evidence="17" type="ORF">IPOD504_LOCUS8930</name>
</gene>
<name>A0ABN8ID65_9NEOP</name>
<evidence type="ECO:0000256" key="10">
    <source>
        <dbReference type="ARBA" id="ARBA00022989"/>
    </source>
</evidence>
<comment type="similarity">
    <text evidence="3 14">Belongs to the glycosyltransferase group 1 family. Glycosyltransferase 4 subfamily.</text>
</comment>
<dbReference type="InterPro" id="IPR038013">
    <property type="entry name" value="ALG11"/>
</dbReference>
<comment type="pathway">
    <text evidence="2 14">Protein modification; protein glycosylation.</text>
</comment>
<evidence type="ECO:0000256" key="5">
    <source>
        <dbReference type="ARBA" id="ARBA00022018"/>
    </source>
</evidence>
<evidence type="ECO:0000256" key="14">
    <source>
        <dbReference type="RuleBase" id="RU367051"/>
    </source>
</evidence>
<evidence type="ECO:0000259" key="16">
    <source>
        <dbReference type="Pfam" id="PF15924"/>
    </source>
</evidence>
<evidence type="ECO:0000256" key="6">
    <source>
        <dbReference type="ARBA" id="ARBA00022676"/>
    </source>
</evidence>
<keyword evidence="11" id="KW-0472">Membrane</keyword>
<keyword evidence="6 14" id="KW-0328">Glycosyltransferase</keyword>
<evidence type="ECO:0000256" key="4">
    <source>
        <dbReference type="ARBA" id="ARBA00012645"/>
    </source>
</evidence>
<dbReference type="Pfam" id="PF15924">
    <property type="entry name" value="ALG11_N"/>
    <property type="match status" value="1"/>
</dbReference>
<dbReference type="EMBL" id="OW152834">
    <property type="protein sequence ID" value="CAH2055591.1"/>
    <property type="molecule type" value="Genomic_DNA"/>
</dbReference>
<keyword evidence="18" id="KW-1185">Reference proteome</keyword>
<dbReference type="InterPro" id="IPR001296">
    <property type="entry name" value="Glyco_trans_1"/>
</dbReference>
<accession>A0ABN8ID65</accession>
<proteinExistence type="inferred from homology"/>
<comment type="function">
    <text evidence="13">GDP-Man:Man(3)GlcNAc(2)-PP-Dol alpha-1,2-mannosyltransferase that operates in the biosynthetic pathway of dolichol-linked oligosaccharides, the glycan precursors employed in protein asparagine (N)-glycosylation. The assembly of dolichol-linked oligosaccharides begins on the cytosolic side of the endoplasmic reticulum membrane and finishes in its lumen. The sequential addition of sugars to dolichol pyrophosphate produces dolichol-linked oligosaccharides containing fourteen sugars, including two GlcNAcs, nine mannoses and three glucoses. Once assembled, the oligosaccharide is transferred from the lipid to nascent proteins by oligosaccharyltransferases. Catalyzes, on the cytoplasmic face of the endoplasmic reticulum, the addition of the fourth and fifth mannose residues to the dolichol-linked oligosaccharide chain, to produce Man(5)GlcNAc(2)-PP-dolichol core oligosaccharide. Man(5)GlcNAc(2)-PP-dolichol is a substrate for ALG3, the following enzyme in the biosynthetic pathway.</text>
</comment>
<dbReference type="CDD" id="cd03806">
    <property type="entry name" value="GT4_ALG11-like"/>
    <property type="match status" value="1"/>
</dbReference>
<evidence type="ECO:0000256" key="13">
    <source>
        <dbReference type="ARBA" id="ARBA00045128"/>
    </source>
</evidence>
<feature type="domain" description="Glycosyl transferase family 1" evidence="15">
    <location>
        <begin position="250"/>
        <end position="428"/>
    </location>
</feature>
<reference evidence="17" key="1">
    <citation type="submission" date="2022-03" db="EMBL/GenBank/DDBJ databases">
        <authorList>
            <person name="Martin H S."/>
        </authorList>
    </citation>
    <scope>NUCLEOTIDE SEQUENCE</scope>
</reference>
<evidence type="ECO:0000256" key="12">
    <source>
        <dbReference type="ARBA" id="ARBA00045065"/>
    </source>
</evidence>
<evidence type="ECO:0000259" key="15">
    <source>
        <dbReference type="Pfam" id="PF00534"/>
    </source>
</evidence>
<evidence type="ECO:0000256" key="11">
    <source>
        <dbReference type="ARBA" id="ARBA00023136"/>
    </source>
</evidence>
<evidence type="ECO:0000313" key="17">
    <source>
        <dbReference type="EMBL" id="CAH2055591.1"/>
    </source>
</evidence>
<keyword evidence="7 14" id="KW-0808">Transferase</keyword>
<comment type="catalytic activity">
    <reaction evidence="12 14">
        <text>an alpha-D-Man-(1-&gt;3)-[alpha-D-Man-(1-&gt;6)]-beta-D-Man-(1-&gt;4)-beta-D-GlcNAc-(1-&gt;4)-alpha-D-GlcNAc-diphospho-di-trans,poly-cis-dolichol + 2 GDP-alpha-D-mannose = an alpha-D-Man-(1-&gt;2)-alpha-D-Man-(1-&gt;2)-alpha-D-Man-(1-&gt;3)-[alpha-D-Man-(1-&gt;6)]-beta-D-Man-(1-&gt;4)-beta-D-GlcNAc-(1-&gt;4)-alpha-D-GlcNAc-diphospho-di-trans,poly-cis-dolichol + 2 GDP + 2 H(+)</text>
        <dbReference type="Rhea" id="RHEA:29523"/>
        <dbReference type="Rhea" id="RHEA-COMP:19515"/>
        <dbReference type="Rhea" id="RHEA-COMP:19516"/>
        <dbReference type="ChEBI" id="CHEBI:15378"/>
        <dbReference type="ChEBI" id="CHEBI:57527"/>
        <dbReference type="ChEBI" id="CHEBI:58189"/>
        <dbReference type="ChEBI" id="CHEBI:132511"/>
        <dbReference type="ChEBI" id="CHEBI:132515"/>
        <dbReference type="EC" id="2.4.1.131"/>
    </reaction>
    <physiologicalReaction direction="left-to-right" evidence="12 14">
        <dbReference type="Rhea" id="RHEA:29524"/>
    </physiologicalReaction>
</comment>
<dbReference type="InterPro" id="IPR031814">
    <property type="entry name" value="ALG11_N"/>
</dbReference>
<dbReference type="Proteomes" id="UP000837857">
    <property type="component" value="Chromosome 22"/>
</dbReference>
<evidence type="ECO:0000256" key="8">
    <source>
        <dbReference type="ARBA" id="ARBA00022692"/>
    </source>
</evidence>
<protein>
    <recommendedName>
        <fullName evidence="5 14">GDP-Man:Man(3)GlcNAc(2)-PP-Dol alpha-1,2-mannosyltransferase</fullName>
        <ecNumber evidence="4 14">2.4.1.131</ecNumber>
    </recommendedName>
</protein>
<dbReference type="Pfam" id="PF00534">
    <property type="entry name" value="Glycos_transf_1"/>
    <property type="match status" value="1"/>
</dbReference>
<evidence type="ECO:0000256" key="2">
    <source>
        <dbReference type="ARBA" id="ARBA00004922"/>
    </source>
</evidence>
<dbReference type="SUPFAM" id="SSF53756">
    <property type="entry name" value="UDP-Glycosyltransferase/glycogen phosphorylase"/>
    <property type="match status" value="1"/>
</dbReference>
<organism evidence="17 18">
    <name type="scientific">Iphiclides podalirius</name>
    <name type="common">scarce swallowtail</name>
    <dbReference type="NCBI Taxonomy" id="110791"/>
    <lineage>
        <taxon>Eukaryota</taxon>
        <taxon>Metazoa</taxon>
        <taxon>Ecdysozoa</taxon>
        <taxon>Arthropoda</taxon>
        <taxon>Hexapoda</taxon>
        <taxon>Insecta</taxon>
        <taxon>Pterygota</taxon>
        <taxon>Neoptera</taxon>
        <taxon>Endopterygota</taxon>
        <taxon>Lepidoptera</taxon>
        <taxon>Glossata</taxon>
        <taxon>Ditrysia</taxon>
        <taxon>Papilionoidea</taxon>
        <taxon>Papilionidae</taxon>
        <taxon>Papilioninae</taxon>
        <taxon>Iphiclides</taxon>
    </lineage>
</organism>
<keyword evidence="8" id="KW-0812">Transmembrane</keyword>
<evidence type="ECO:0000256" key="1">
    <source>
        <dbReference type="ARBA" id="ARBA00004389"/>
    </source>
</evidence>
<keyword evidence="10" id="KW-1133">Transmembrane helix</keyword>
<dbReference type="PANTHER" id="PTHR45919:SF1">
    <property type="entry name" value="GDP-MAN:MAN(3)GLCNAC(2)-PP-DOL ALPHA-1,2-MANNOSYLTRANSFERASE"/>
    <property type="match status" value="1"/>
</dbReference>
<dbReference type="EC" id="2.4.1.131" evidence="4 14"/>
<dbReference type="PANTHER" id="PTHR45919">
    <property type="entry name" value="GDP-MAN:MAN(3)GLCNAC(2)-PP-DOL ALPHA-1,2-MANNOSYLTRANSFERASE"/>
    <property type="match status" value="1"/>
</dbReference>
<feature type="domain" description="ALG11 mannosyltransferase N-terminal" evidence="16">
    <location>
        <begin position="38"/>
        <end position="228"/>
    </location>
</feature>
<evidence type="ECO:0000256" key="3">
    <source>
        <dbReference type="ARBA" id="ARBA00009481"/>
    </source>
</evidence>
<sequence>MFHVVGNPSVDDCRIPHLLSFRCYSPSVYICIMAVVAERVLWVAIKAILTRFPDSNIYIYTVENAEPKTILDKVQNQFNVKVDPEKIHFVRLSLQWAIEAKSYPYFTLLLQSLGSMILGMEAFMKLNPDIYIDTTGFAFTYPIFKYLAQCRVGCYVHYPTITRAMMQRVKHRIVGYNNSSLVARNPIITWLKLVYYKLFGWMYGVVGRCADVVMANGTWTEEHLNEVWQLPYTVHKVYPPCEVTELKKLRSLVKESDPIRILSVAQFRPEKDHPLMLQAMYELRNLLVKNEMLWNKMRLVLVGSCRNREDEERVQNLRDLAKHLSLEENVQFVVNASYSRLLQFYQTSTVALHAMWNEHFGISVVECMAAGLVTVAHRSGGPLLDIVRDSPTRNGFLASEPGEYARALLEVVALPAEFRRKIVQAARDSVERFSEMEFEKAFVRAVEPLFNISA</sequence>
<comment type="subcellular location">
    <subcellularLocation>
        <location evidence="1">Endoplasmic reticulum membrane</location>
        <topology evidence="1">Single-pass membrane protein</topology>
    </subcellularLocation>
</comment>